<feature type="signal peptide" evidence="3">
    <location>
        <begin position="1"/>
        <end position="20"/>
    </location>
</feature>
<evidence type="ECO:0000256" key="1">
    <source>
        <dbReference type="SAM" id="MobiDB-lite"/>
    </source>
</evidence>
<organism evidence="4 5">
    <name type="scientific">Saguinus oedipus</name>
    <name type="common">Cotton-top tamarin</name>
    <name type="synonym">Oedipomidas oedipus</name>
    <dbReference type="NCBI Taxonomy" id="9490"/>
    <lineage>
        <taxon>Eukaryota</taxon>
        <taxon>Metazoa</taxon>
        <taxon>Chordata</taxon>
        <taxon>Craniata</taxon>
        <taxon>Vertebrata</taxon>
        <taxon>Euteleostomi</taxon>
        <taxon>Mammalia</taxon>
        <taxon>Eutheria</taxon>
        <taxon>Euarchontoglires</taxon>
        <taxon>Primates</taxon>
        <taxon>Haplorrhini</taxon>
        <taxon>Platyrrhini</taxon>
        <taxon>Cebidae</taxon>
        <taxon>Callitrichinae</taxon>
        <taxon>Saguinus</taxon>
    </lineage>
</organism>
<dbReference type="SUPFAM" id="SSF52058">
    <property type="entry name" value="L domain-like"/>
    <property type="match status" value="1"/>
</dbReference>
<keyword evidence="2" id="KW-0812">Transmembrane</keyword>
<keyword evidence="2" id="KW-1133">Transmembrane helix</keyword>
<dbReference type="Proteomes" id="UP001266305">
    <property type="component" value="Unassembled WGS sequence"/>
</dbReference>
<evidence type="ECO:0000256" key="2">
    <source>
        <dbReference type="SAM" id="Phobius"/>
    </source>
</evidence>
<dbReference type="EMBL" id="JASSZA010000019">
    <property type="protein sequence ID" value="KAK2087738.1"/>
    <property type="molecule type" value="Genomic_DNA"/>
</dbReference>
<comment type="caution">
    <text evidence="4">The sequence shown here is derived from an EMBL/GenBank/DDBJ whole genome shotgun (WGS) entry which is preliminary data.</text>
</comment>
<evidence type="ECO:0000256" key="3">
    <source>
        <dbReference type="SAM" id="SignalP"/>
    </source>
</evidence>
<dbReference type="InterPro" id="IPR039243">
    <property type="entry name" value="LRRC25"/>
</dbReference>
<evidence type="ECO:0000313" key="5">
    <source>
        <dbReference type="Proteomes" id="UP001266305"/>
    </source>
</evidence>
<dbReference type="PANTHER" id="PTHR20878">
    <property type="entry name" value="LEUCINE-RICH REPEAT CONTAINING PROTEIN 25"/>
    <property type="match status" value="1"/>
</dbReference>
<name>A0ABQ9TSH6_SAGOE</name>
<keyword evidence="5" id="KW-1185">Reference proteome</keyword>
<sequence>MGGALAWTLLLQLLLPESGGRDLSCAVSSADVDWNTEFSDTCLNFSGLGLSLPQNQSLRAREVRLLDLSANGLRELPATFFSGLRRLQLLNVLQNPLSRVDGALAARCDLDLQADCGCALAPWHQVRGDNCSGQTPLLCWDTDTGSQRNLSAFLEVSCAPGLAPATIAAAAASGCLLLGLAIAGPLLAWRLRRRRVAGSPDLDKPWAAQDGPKPGSGSQPRYSSRNSRKPQVVTPPRPSTPDYENMFVGQPGAEHQWAGQGGALKAEAWGEQGGQSWKGPRHGSGLCLDSRVHARRRGGYQETTDGKGGNMQSRCRHRSKAEVVCGRVLKTRRTKAPSALTLTAASPYPRLPDQPPSYTWPPEALAHPSEDSDFYMNYEDVHLASQPVYCNLQMLGRAPVDDEEGGGGEIPNKGTGGSLCEPCRHPPVAAPAMLNKCFEAGEAGEAAGSG</sequence>
<keyword evidence="3" id="KW-0732">Signal</keyword>
<proteinExistence type="predicted"/>
<dbReference type="InterPro" id="IPR032675">
    <property type="entry name" value="LRR_dom_sf"/>
</dbReference>
<gene>
    <name evidence="4" type="ORF">P7K49_033645</name>
</gene>
<evidence type="ECO:0000313" key="4">
    <source>
        <dbReference type="EMBL" id="KAK2087738.1"/>
    </source>
</evidence>
<feature type="compositionally biased region" description="Polar residues" evidence="1">
    <location>
        <begin position="216"/>
        <end position="225"/>
    </location>
</feature>
<dbReference type="PANTHER" id="PTHR20878:SF0">
    <property type="entry name" value="LEUCINE-RICH REPEAT-CONTAINING PROTEIN 25"/>
    <property type="match status" value="1"/>
</dbReference>
<dbReference type="Gene3D" id="3.80.10.10">
    <property type="entry name" value="Ribonuclease Inhibitor"/>
    <property type="match status" value="1"/>
</dbReference>
<keyword evidence="2" id="KW-0472">Membrane</keyword>
<evidence type="ECO:0008006" key="6">
    <source>
        <dbReference type="Google" id="ProtNLM"/>
    </source>
</evidence>
<feature type="chain" id="PRO_5047166946" description="Leucine-rich repeat-containing protein 25" evidence="3">
    <location>
        <begin position="21"/>
        <end position="450"/>
    </location>
</feature>
<protein>
    <recommendedName>
        <fullName evidence="6">Leucine-rich repeat-containing protein 25</fullName>
    </recommendedName>
</protein>
<reference evidence="4 5" key="1">
    <citation type="submission" date="2023-05" db="EMBL/GenBank/DDBJ databases">
        <title>B98-5 Cell Line De Novo Hybrid Assembly: An Optical Mapping Approach.</title>
        <authorList>
            <person name="Kananen K."/>
            <person name="Auerbach J.A."/>
            <person name="Kautto E."/>
            <person name="Blachly J.S."/>
        </authorList>
    </citation>
    <scope>NUCLEOTIDE SEQUENCE [LARGE SCALE GENOMIC DNA]</scope>
    <source>
        <strain evidence="4">B95-8</strain>
        <tissue evidence="4">Cell line</tissue>
    </source>
</reference>
<accession>A0ABQ9TSH6</accession>
<feature type="region of interest" description="Disordered" evidence="1">
    <location>
        <begin position="200"/>
        <end position="248"/>
    </location>
</feature>
<feature type="transmembrane region" description="Helical" evidence="2">
    <location>
        <begin position="167"/>
        <end position="189"/>
    </location>
</feature>